<dbReference type="AlphaFoldDB" id="A0A7S2DHK3"/>
<feature type="domain" description="Clathrin/coatomer adaptor adaptin-like N-terminal" evidence="7">
    <location>
        <begin position="47"/>
        <end position="657"/>
    </location>
</feature>
<keyword evidence="3" id="KW-0813">Transport</keyword>
<dbReference type="InterPro" id="IPR026740">
    <property type="entry name" value="AP3_beta"/>
</dbReference>
<dbReference type="EMBL" id="HBGS01043564">
    <property type="protein sequence ID" value="CAD9454812.1"/>
    <property type="molecule type" value="Transcribed_RNA"/>
</dbReference>
<dbReference type="GO" id="GO:0012505">
    <property type="term" value="C:endomembrane system"/>
    <property type="evidence" value="ECO:0007669"/>
    <property type="project" value="UniProtKB-SubCell"/>
</dbReference>
<dbReference type="Pfam" id="PF01602">
    <property type="entry name" value="Adaptin_N"/>
    <property type="match status" value="1"/>
</dbReference>
<evidence type="ECO:0000256" key="4">
    <source>
        <dbReference type="ARBA" id="ARBA00022927"/>
    </source>
</evidence>
<dbReference type="GO" id="GO:0016192">
    <property type="term" value="P:vesicle-mediated transport"/>
    <property type="evidence" value="ECO:0007669"/>
    <property type="project" value="InterPro"/>
</dbReference>
<evidence type="ECO:0000256" key="2">
    <source>
        <dbReference type="ARBA" id="ARBA00006613"/>
    </source>
</evidence>
<feature type="region of interest" description="Disordered" evidence="6">
    <location>
        <begin position="879"/>
        <end position="911"/>
    </location>
</feature>
<feature type="region of interest" description="Disordered" evidence="6">
    <location>
        <begin position="263"/>
        <end position="284"/>
    </location>
</feature>
<dbReference type="SUPFAM" id="SSF48371">
    <property type="entry name" value="ARM repeat"/>
    <property type="match status" value="1"/>
</dbReference>
<keyword evidence="4" id="KW-0653">Protein transport</keyword>
<comment type="subcellular location">
    <subcellularLocation>
        <location evidence="1">Endomembrane system</location>
    </subcellularLocation>
</comment>
<dbReference type="InterPro" id="IPR026739">
    <property type="entry name" value="AP_beta"/>
</dbReference>
<sequence>MTSTMSLPTSMPTMQSMTNMTNMSKNATAVTGEAHFLEETMNPGRVRQYLVSSKDYEKAKGMKWLLAMLSKGRDASDFFSDVVKNVVVKSVEVKKMVYMYLVHYADANANCRELALLSINSFQKDLAASNQLVRAMALRVMSSIRVPEIIQIQLLAVKKCASDSSPYVRKCAANAIPKIYNLGNEQQEPLKQIIEKLLRDSSCMVLGSAVAAFSEVCPDSWDILHRAYRKLCHLLADVDEWAQITILNVLTRYLRAQFTDPAPGMSDAAKAQAQQRSGAGAMAAPKRVKRRIVKKAFYSDEEDESQEEDIEIPSKAEAGSVFTAGDQETEGELDPDHRLLLRSSLPLLKSRNSGVVLAICSLHYYCGTQSARTGAALGKALVRILRNAREIQFVVLQAIATMATERPHLFTPFLADFFVKATDPQFCRALKLNVLTSLTDSENVQAILRELQTYICHADKHFVCDSIRAVGRVADAQPEVADRCVSGLVNLIQVSQNELVTDAAVVVVRQLLQQDAVPEAQLPQILKLVTQLLLHDLLPPRGDENEDEKSGDRKQLRMLDASKASALWVVGEYGVVNCNCPIVQAAAPDILRIFAGRFTDENVEVKQQVLNLAVKLFLLGDKKDSRVERLCHLVLELARYDLDYDLRDRSRYATAMLGLAPLQSEGGIDESALQGLRRQADSILLGEKMPPLTLLGPVAMQGMTDLTIGSLSSMMQHETTNYMPLPIWPDVQPEPSVRDLQMEKPEGGGVLADVGDENNPAFYSSGSDSSSSSSSSDDDSEESDESDSESGSSEEQSEEESESGSESSEESESDIGEESNAESHDDSDEASSYDESSSEYDDDDDEDSTAAAEKMAAATTSFTGFGSYGSSVATAAPGGGMDGGGPMPMDPFAGMADLLPPAGSPSPLMQPLQPQVAGAAWPPLQQQQMAAPISDVAGLMMGLTMNPSTPDPGLASPGLAPGFASPMQNSNLMMRPTLESGVSLSFPPRVLLRQEMVCGLQVEYQFPRGASSTPTQGRLTIHLILRNCRDGPIKRIRVTPKDISVKFTGPAEFPLLPSQESVTAVFNVDAAQRDVRLEIRTERGIYPATFNVPQEELICPMVLDIAGFDAASKSLGTFNMAKSSVSFPNDTAVEEVPRRICETINVAQVTESDWEISGKGMWAGVLHTGVNQERVLVMVTLDQAKTTGSLSLFCDNAMLTATLSNVLKKAIQR</sequence>
<evidence type="ECO:0000259" key="7">
    <source>
        <dbReference type="Pfam" id="PF01602"/>
    </source>
</evidence>
<dbReference type="InterPro" id="IPR011989">
    <property type="entry name" value="ARM-like"/>
</dbReference>
<evidence type="ECO:0000256" key="3">
    <source>
        <dbReference type="ARBA" id="ARBA00022448"/>
    </source>
</evidence>
<protein>
    <recommendedName>
        <fullName evidence="7">Clathrin/coatomer adaptor adaptin-like N-terminal domain-containing protein</fullName>
    </recommendedName>
</protein>
<feature type="compositionally biased region" description="Acidic residues" evidence="6">
    <location>
        <begin position="776"/>
        <end position="788"/>
    </location>
</feature>
<feature type="compositionally biased region" description="Acidic residues" evidence="6">
    <location>
        <begin position="795"/>
        <end position="848"/>
    </location>
</feature>
<dbReference type="PANTHER" id="PTHR11134">
    <property type="entry name" value="ADAPTOR COMPLEX SUBUNIT BETA FAMILY MEMBER"/>
    <property type="match status" value="1"/>
</dbReference>
<evidence type="ECO:0000256" key="6">
    <source>
        <dbReference type="SAM" id="MobiDB-lite"/>
    </source>
</evidence>
<evidence type="ECO:0000313" key="8">
    <source>
        <dbReference type="EMBL" id="CAD9454812.1"/>
    </source>
</evidence>
<organism evidence="8">
    <name type="scientific">Octactis speculum</name>
    <dbReference type="NCBI Taxonomy" id="3111310"/>
    <lineage>
        <taxon>Eukaryota</taxon>
        <taxon>Sar</taxon>
        <taxon>Stramenopiles</taxon>
        <taxon>Ochrophyta</taxon>
        <taxon>Dictyochophyceae</taxon>
        <taxon>Dictyochales</taxon>
        <taxon>Dictyochaceae</taxon>
        <taxon>Octactis</taxon>
    </lineage>
</organism>
<dbReference type="Gene3D" id="1.25.10.10">
    <property type="entry name" value="Leucine-rich Repeat Variant"/>
    <property type="match status" value="1"/>
</dbReference>
<proteinExistence type="inferred from homology"/>
<feature type="compositionally biased region" description="Low complexity" evidence="6">
    <location>
        <begin position="764"/>
        <end position="775"/>
    </location>
</feature>
<keyword evidence="5" id="KW-0472">Membrane</keyword>
<accession>A0A7S2DHK3</accession>
<feature type="region of interest" description="Disordered" evidence="6">
    <location>
        <begin position="740"/>
        <end position="854"/>
    </location>
</feature>
<dbReference type="PIRSF" id="PIRSF037096">
    <property type="entry name" value="AP3_complex_beta"/>
    <property type="match status" value="1"/>
</dbReference>
<evidence type="ECO:0000256" key="1">
    <source>
        <dbReference type="ARBA" id="ARBA00004308"/>
    </source>
</evidence>
<dbReference type="InterPro" id="IPR002553">
    <property type="entry name" value="Clathrin/coatomer_adapt-like_N"/>
</dbReference>
<dbReference type="GO" id="GO:0030123">
    <property type="term" value="C:AP-3 adaptor complex"/>
    <property type="evidence" value="ECO:0007669"/>
    <property type="project" value="InterPro"/>
</dbReference>
<dbReference type="InterPro" id="IPR016024">
    <property type="entry name" value="ARM-type_fold"/>
</dbReference>
<gene>
    <name evidence="8" type="ORF">DSPE1174_LOCUS22499</name>
</gene>
<comment type="similarity">
    <text evidence="2">Belongs to the adaptor complexes large subunit family.</text>
</comment>
<name>A0A7S2DHK3_9STRA</name>
<reference evidence="8" key="1">
    <citation type="submission" date="2021-01" db="EMBL/GenBank/DDBJ databases">
        <authorList>
            <person name="Corre E."/>
            <person name="Pelletier E."/>
            <person name="Niang G."/>
            <person name="Scheremetjew M."/>
            <person name="Finn R."/>
            <person name="Kale V."/>
            <person name="Holt S."/>
            <person name="Cochrane G."/>
            <person name="Meng A."/>
            <person name="Brown T."/>
            <person name="Cohen L."/>
        </authorList>
    </citation>
    <scope>NUCLEOTIDE SEQUENCE</scope>
    <source>
        <strain evidence="8">CCMP1381</strain>
    </source>
</reference>
<evidence type="ECO:0000256" key="5">
    <source>
        <dbReference type="ARBA" id="ARBA00023136"/>
    </source>
</evidence>
<dbReference type="GO" id="GO:0006886">
    <property type="term" value="P:intracellular protein transport"/>
    <property type="evidence" value="ECO:0007669"/>
    <property type="project" value="InterPro"/>
</dbReference>